<proteinExistence type="predicted"/>
<keyword evidence="4" id="KW-0479">Metal-binding</keyword>
<comment type="catalytic activity">
    <reaction evidence="9">
        <text>a 3'-end 3'-phospho-ribonucleotide-RNA + a 5'-end dephospho-ribonucleoside-RNA + GTP = a ribonucleotidyl-ribonucleotide-RNA + GMP + diphosphate</text>
        <dbReference type="Rhea" id="RHEA:68076"/>
        <dbReference type="Rhea" id="RHEA-COMP:10463"/>
        <dbReference type="Rhea" id="RHEA-COMP:13936"/>
        <dbReference type="Rhea" id="RHEA-COMP:17355"/>
        <dbReference type="ChEBI" id="CHEBI:33019"/>
        <dbReference type="ChEBI" id="CHEBI:37565"/>
        <dbReference type="ChEBI" id="CHEBI:58115"/>
        <dbReference type="ChEBI" id="CHEBI:83062"/>
        <dbReference type="ChEBI" id="CHEBI:138284"/>
        <dbReference type="ChEBI" id="CHEBI:173118"/>
        <dbReference type="EC" id="6.5.1.8"/>
    </reaction>
</comment>
<reference evidence="10 11" key="1">
    <citation type="submission" date="2024-07" db="EMBL/GenBank/DDBJ databases">
        <title>Description of Labrys sedimenti sp. nov., isolated from a diclofenac-degrading enrichment culture.</title>
        <authorList>
            <person name="Tancsics A."/>
            <person name="Csepanyi A."/>
        </authorList>
    </citation>
    <scope>NUCLEOTIDE SEQUENCE [LARGE SCALE GENOMIC DNA]</scope>
    <source>
        <strain evidence="10 11">LMG 23578</strain>
    </source>
</reference>
<dbReference type="InterPro" id="IPR052915">
    <property type="entry name" value="RtcB-like"/>
</dbReference>
<evidence type="ECO:0000256" key="2">
    <source>
        <dbReference type="ARBA" id="ARBA00012726"/>
    </source>
</evidence>
<evidence type="ECO:0000256" key="9">
    <source>
        <dbReference type="ARBA" id="ARBA00047746"/>
    </source>
</evidence>
<dbReference type="SUPFAM" id="SSF103365">
    <property type="entry name" value="Hypothetical protein PH1602"/>
    <property type="match status" value="1"/>
</dbReference>
<keyword evidence="8" id="KW-0464">Manganese</keyword>
<sequence length="456" mass="49093">MTATTGTIDGTTLIAWGFQPGKWFGRALAEANRLRQAGADDDAIFIALQALQPVETLLRTNGLPYGVFLDAEGELERANLAAVTAHMDALMRVPTIVAGAVMPDACPSGTALGTIPVGGAVACEDAIHPGFHSADICCSVAITVFARKDDPRRILDAVQAVTHFGPGGRKAMIVPDFAPDIDATLQANPFLHGLGNIVTGHFGSQGDGNHFAYVGHLSSSGQPALVTHHGSRGLGAQLYKRGMAAARRHTQIVAPRVPAHNAWLQASSEEGQAYWQALQFARSWTKASHFAIHDLAARSLGNAVADRFWNEHNFVFRRDDGLYYHGKGATPSWAGFSPDDDGRTLIPLNMAEPILITAHRDRKQALGFAPHGAGRNLSRSAFLRQEKPGLPEGIDVRFYCGKADLSELPQAYKNAAAVRAQIDKYGLAEVIDEVIPYGSIMAGDWGQDAPWRKKRR</sequence>
<dbReference type="PANTHER" id="PTHR43749">
    <property type="entry name" value="RNA-SPLICING LIGASE RTCB"/>
    <property type="match status" value="1"/>
</dbReference>
<dbReference type="EMBL" id="JBFNQD010000007">
    <property type="protein sequence ID" value="MEW9307924.1"/>
    <property type="molecule type" value="Genomic_DNA"/>
</dbReference>
<dbReference type="Proteomes" id="UP001555786">
    <property type="component" value="Unassembled WGS sequence"/>
</dbReference>
<evidence type="ECO:0000256" key="5">
    <source>
        <dbReference type="ARBA" id="ARBA00022741"/>
    </source>
</evidence>
<keyword evidence="3" id="KW-0436">Ligase</keyword>
<dbReference type="RefSeq" id="WP_367625208.1">
    <property type="nucleotide sequence ID" value="NZ_JBFNQD010000007.1"/>
</dbReference>
<evidence type="ECO:0000256" key="3">
    <source>
        <dbReference type="ARBA" id="ARBA00022598"/>
    </source>
</evidence>
<evidence type="ECO:0000256" key="4">
    <source>
        <dbReference type="ARBA" id="ARBA00022723"/>
    </source>
</evidence>
<evidence type="ECO:0000256" key="1">
    <source>
        <dbReference type="ARBA" id="ARBA00001936"/>
    </source>
</evidence>
<dbReference type="InterPro" id="IPR001233">
    <property type="entry name" value="RtcB"/>
</dbReference>
<evidence type="ECO:0000256" key="6">
    <source>
        <dbReference type="ARBA" id="ARBA00022800"/>
    </source>
</evidence>
<dbReference type="EC" id="6.5.1.8" evidence="2"/>
<organism evidence="10 11">
    <name type="scientific">Labrys neptuniae</name>
    <dbReference type="NCBI Taxonomy" id="376174"/>
    <lineage>
        <taxon>Bacteria</taxon>
        <taxon>Pseudomonadati</taxon>
        <taxon>Pseudomonadota</taxon>
        <taxon>Alphaproteobacteria</taxon>
        <taxon>Hyphomicrobiales</taxon>
        <taxon>Xanthobacteraceae</taxon>
        <taxon>Labrys</taxon>
    </lineage>
</organism>
<evidence type="ECO:0000313" key="11">
    <source>
        <dbReference type="Proteomes" id="UP001555786"/>
    </source>
</evidence>
<evidence type="ECO:0000256" key="8">
    <source>
        <dbReference type="ARBA" id="ARBA00023211"/>
    </source>
</evidence>
<comment type="caution">
    <text evidence="10">The sequence shown here is derived from an EMBL/GenBank/DDBJ whole genome shotgun (WGS) entry which is preliminary data.</text>
</comment>
<evidence type="ECO:0000313" key="10">
    <source>
        <dbReference type="EMBL" id="MEW9307924.1"/>
    </source>
</evidence>
<dbReference type="PANTHER" id="PTHR43749:SF2">
    <property type="entry name" value="RNA-SPLICING LIGASE RTCB"/>
    <property type="match status" value="1"/>
</dbReference>
<dbReference type="Pfam" id="PF01139">
    <property type="entry name" value="RtcB"/>
    <property type="match status" value="1"/>
</dbReference>
<dbReference type="Gene3D" id="3.90.1860.10">
    <property type="entry name" value="tRNA-splicing ligase RtcB"/>
    <property type="match status" value="1"/>
</dbReference>
<gene>
    <name evidence="10" type="ORF">ABXS05_20390</name>
</gene>
<keyword evidence="6" id="KW-0692">RNA repair</keyword>
<name>A0ABV3PRK0_9HYPH</name>
<keyword evidence="5" id="KW-0547">Nucleotide-binding</keyword>
<keyword evidence="7" id="KW-0342">GTP-binding</keyword>
<keyword evidence="11" id="KW-1185">Reference proteome</keyword>
<evidence type="ECO:0000256" key="7">
    <source>
        <dbReference type="ARBA" id="ARBA00023134"/>
    </source>
</evidence>
<dbReference type="InterPro" id="IPR036025">
    <property type="entry name" value="RtcB-like_sf"/>
</dbReference>
<comment type="cofactor">
    <cofactor evidence="1">
        <name>Mn(2+)</name>
        <dbReference type="ChEBI" id="CHEBI:29035"/>
    </cofactor>
</comment>
<accession>A0ABV3PRK0</accession>
<protein>
    <recommendedName>
        <fullName evidence="2">3'-phosphate/5'-hydroxy nucleic acid ligase</fullName>
        <ecNumber evidence="2">6.5.1.8</ecNumber>
    </recommendedName>
</protein>